<dbReference type="InterPro" id="IPR000210">
    <property type="entry name" value="BTB/POZ_dom"/>
</dbReference>
<reference evidence="2 3" key="1">
    <citation type="journal article" date="2008" name="Nature">
        <title>The genome of Laccaria bicolor provides insights into mycorrhizal symbiosis.</title>
        <authorList>
            <person name="Martin F."/>
            <person name="Aerts A."/>
            <person name="Ahren D."/>
            <person name="Brun A."/>
            <person name="Danchin E.G.J."/>
            <person name="Duchaussoy F."/>
            <person name="Gibon J."/>
            <person name="Kohler A."/>
            <person name="Lindquist E."/>
            <person name="Pereda V."/>
            <person name="Salamov A."/>
            <person name="Shapiro H.J."/>
            <person name="Wuyts J."/>
            <person name="Blaudez D."/>
            <person name="Buee M."/>
            <person name="Brokstein P."/>
            <person name="Canbaeck B."/>
            <person name="Cohen D."/>
            <person name="Courty P.E."/>
            <person name="Coutinho P.M."/>
            <person name="Delaruelle C."/>
            <person name="Detter J.C."/>
            <person name="Deveau A."/>
            <person name="DiFazio S."/>
            <person name="Duplessis S."/>
            <person name="Fraissinet-Tachet L."/>
            <person name="Lucic E."/>
            <person name="Frey-Klett P."/>
            <person name="Fourrey C."/>
            <person name="Feussner I."/>
            <person name="Gay G."/>
            <person name="Grimwood J."/>
            <person name="Hoegger P.J."/>
            <person name="Jain P."/>
            <person name="Kilaru S."/>
            <person name="Labbe J."/>
            <person name="Lin Y.C."/>
            <person name="Legue V."/>
            <person name="Le Tacon F."/>
            <person name="Marmeisse R."/>
            <person name="Melayah D."/>
            <person name="Montanini B."/>
            <person name="Muratet M."/>
            <person name="Nehls U."/>
            <person name="Niculita-Hirzel H."/>
            <person name="Oudot-Le Secq M.P."/>
            <person name="Peter M."/>
            <person name="Quesneville H."/>
            <person name="Rajashekar B."/>
            <person name="Reich M."/>
            <person name="Rouhier N."/>
            <person name="Schmutz J."/>
            <person name="Yin T."/>
            <person name="Chalot M."/>
            <person name="Henrissat B."/>
            <person name="Kuees U."/>
            <person name="Lucas S."/>
            <person name="Van de Peer Y."/>
            <person name="Podila G.K."/>
            <person name="Polle A."/>
            <person name="Pukkila P.J."/>
            <person name="Richardson P.M."/>
            <person name="Rouze P."/>
            <person name="Sanders I.R."/>
            <person name="Stajich J.E."/>
            <person name="Tunlid A."/>
            <person name="Tuskan G."/>
            <person name="Grigoriev I.V."/>
        </authorList>
    </citation>
    <scope>NUCLEOTIDE SEQUENCE [LARGE SCALE GENOMIC DNA]</scope>
    <source>
        <strain evidence="3">S238N-H82 / ATCC MYA-4686</strain>
    </source>
</reference>
<keyword evidence="3" id="KW-1185">Reference proteome</keyword>
<feature type="domain" description="BTB" evidence="1">
    <location>
        <begin position="171"/>
        <end position="244"/>
    </location>
</feature>
<dbReference type="InParanoid" id="B0CWU5"/>
<dbReference type="HOGENOM" id="CLU_040061_0_0_1"/>
<dbReference type="EMBL" id="DS547093">
    <property type="protein sequence ID" value="EDR13130.1"/>
    <property type="molecule type" value="Genomic_DNA"/>
</dbReference>
<evidence type="ECO:0000259" key="1">
    <source>
        <dbReference type="PROSITE" id="PS50097"/>
    </source>
</evidence>
<evidence type="ECO:0000313" key="2">
    <source>
        <dbReference type="EMBL" id="EDR13130.1"/>
    </source>
</evidence>
<dbReference type="PROSITE" id="PS50097">
    <property type="entry name" value="BTB"/>
    <property type="match status" value="1"/>
</dbReference>
<dbReference type="OrthoDB" id="3238373at2759"/>
<dbReference type="KEGG" id="lbc:LACBIDRAFT_322589"/>
<dbReference type="GeneID" id="6071125"/>
<dbReference type="Proteomes" id="UP000001194">
    <property type="component" value="Unassembled WGS sequence"/>
</dbReference>
<dbReference type="RefSeq" id="XP_001875628.1">
    <property type="nucleotide sequence ID" value="XM_001875593.1"/>
</dbReference>
<gene>
    <name evidence="2" type="ORF">LACBIDRAFT_322589</name>
</gene>
<protein>
    <submittedName>
        <fullName evidence="2">Predicted protein</fullName>
    </submittedName>
</protein>
<dbReference type="AlphaFoldDB" id="B0CWU5"/>
<evidence type="ECO:0000313" key="3">
    <source>
        <dbReference type="Proteomes" id="UP000001194"/>
    </source>
</evidence>
<sequence length="518" mass="58471">MFDHYGLRKPEFSVVLAHLLPVTEANNMSPLPLGLASLSVSDANAPPLGLRGYLVAKSTMKPDVYPCRLCVIPRQFPTSSLPFPPLHPNLKANVKQSGYLVAKSTMKPDDYPCRICVIRQGDIDRQNSSIRFWVQALHFCDHSPLSLNSILSLHSVLMAATRDSEYYFVDGNAVFEVESILFKVHRSVMARGSGLSFGKTFSRRSDDSQRNTEEIDIHGFDQSPIHLSKNTTVDEFRALLWSLYALPSDIIGAIKLESIDPIKFINLARIAKRYSFASIEIWALKTLTSYLGAVPLPVPGSQSEPQAVKELSSEMFGELTKVAAVCSHSVPFVEEVMAKWELLLNNGVYLKTAIRVSESHPELRNLHALAYYAMILRERDMKQNLSLKQQNTLLSGHYALFKLWRDHLKSPPQFHSIQDCDISSECRRHWMSFWNELMGSNSAIPIINSLNLHPLDLLGKLKMAQDAIQGDNRELEKACHLTQKMLERCRTSGKKVLEEMGRETKLKLLDYFKSPVKS</sequence>
<organism evidence="3">
    <name type="scientific">Laccaria bicolor (strain S238N-H82 / ATCC MYA-4686)</name>
    <name type="common">Bicoloured deceiver</name>
    <name type="synonym">Laccaria laccata var. bicolor</name>
    <dbReference type="NCBI Taxonomy" id="486041"/>
    <lineage>
        <taxon>Eukaryota</taxon>
        <taxon>Fungi</taxon>
        <taxon>Dikarya</taxon>
        <taxon>Basidiomycota</taxon>
        <taxon>Agaricomycotina</taxon>
        <taxon>Agaricomycetes</taxon>
        <taxon>Agaricomycetidae</taxon>
        <taxon>Agaricales</taxon>
        <taxon>Agaricineae</taxon>
        <taxon>Hydnangiaceae</taxon>
        <taxon>Laccaria</taxon>
    </lineage>
</organism>
<accession>B0CWU5</accession>
<name>B0CWU5_LACBS</name>
<proteinExistence type="predicted"/>